<dbReference type="Pfam" id="PF00534">
    <property type="entry name" value="Glycos_transf_1"/>
    <property type="match status" value="1"/>
</dbReference>
<dbReference type="SUPFAM" id="SSF53756">
    <property type="entry name" value="UDP-Glycosyltransferase/glycogen phosphorylase"/>
    <property type="match status" value="1"/>
</dbReference>
<accession>A0A658QT56</accession>
<organism evidence="2 3">
    <name type="scientific">Caballeronia concitans</name>
    <dbReference type="NCBI Taxonomy" id="1777133"/>
    <lineage>
        <taxon>Bacteria</taxon>
        <taxon>Pseudomonadati</taxon>
        <taxon>Pseudomonadota</taxon>
        <taxon>Betaproteobacteria</taxon>
        <taxon>Burkholderiales</taxon>
        <taxon>Burkholderiaceae</taxon>
        <taxon>Caballeronia</taxon>
    </lineage>
</organism>
<evidence type="ECO:0000313" key="2">
    <source>
        <dbReference type="EMBL" id="SAL17671.1"/>
    </source>
</evidence>
<proteinExistence type="predicted"/>
<dbReference type="OrthoDB" id="9802525at2"/>
<dbReference type="RefSeq" id="WP_040048842.1">
    <property type="nucleotide sequence ID" value="NZ_FCNV02000001.1"/>
</dbReference>
<dbReference type="PANTHER" id="PTHR45947">
    <property type="entry name" value="SULFOQUINOVOSYL TRANSFERASE SQD2"/>
    <property type="match status" value="1"/>
</dbReference>
<name>A0A658QT56_9BURK</name>
<protein>
    <submittedName>
        <fullName evidence="2">GDP-mannose-dependent alpha-(1-6)-phosphatidylinositol monomannoside mannosyltransferase</fullName>
        <ecNumber evidence="2">2.4.1.57</ecNumber>
    </submittedName>
</protein>
<sequence>MPDALPKPIIHLINGFMNENGGSEQEALHIARLLRDRSDLTLWSPSSRCSPELARRHGIRRIGLGAGHRPNGGTFVFVGSHWRNKLWPYLCRAPQRLIYVFNTFHPKLLSLTATHPPMLRWPRTEYVFISEFQKTLLGVDGDLQPSPIDIARFSPAPRRHPANARPVIGRLSRDTPDKHDLEDIALYRAWAGEGAEIRLQGATALRAAAEDALADAPAIRILPEGAMPAVDFLRGLDVFYYRTGAHVETFGRVVLEAMACGLPVVCHRRGGYAEWIRHGENGFLFDTTEEARRLVGALLADRALRASVGEAARRTVESIYSDDALRARADFYLRSAK</sequence>
<keyword evidence="2" id="KW-0328">Glycosyltransferase</keyword>
<comment type="caution">
    <text evidence="2">The sequence shown here is derived from an EMBL/GenBank/DDBJ whole genome shotgun (WGS) entry which is preliminary data.</text>
</comment>
<evidence type="ECO:0000313" key="3">
    <source>
        <dbReference type="Proteomes" id="UP000198263"/>
    </source>
</evidence>
<evidence type="ECO:0000259" key="1">
    <source>
        <dbReference type="Pfam" id="PF00534"/>
    </source>
</evidence>
<dbReference type="AlphaFoldDB" id="A0A658QT56"/>
<feature type="domain" description="Glycosyl transferase family 1" evidence="1">
    <location>
        <begin position="245"/>
        <end position="314"/>
    </location>
</feature>
<dbReference type="Proteomes" id="UP000198263">
    <property type="component" value="Unassembled WGS sequence"/>
</dbReference>
<dbReference type="GO" id="GO:0016757">
    <property type="term" value="F:glycosyltransferase activity"/>
    <property type="evidence" value="ECO:0007669"/>
    <property type="project" value="UniProtKB-KW"/>
</dbReference>
<dbReference type="Gene3D" id="3.40.50.2000">
    <property type="entry name" value="Glycogen Phosphorylase B"/>
    <property type="match status" value="2"/>
</dbReference>
<dbReference type="PANTHER" id="PTHR45947:SF3">
    <property type="entry name" value="SULFOQUINOVOSYL TRANSFERASE SQD2"/>
    <property type="match status" value="1"/>
</dbReference>
<gene>
    <name evidence="2" type="primary">pimB</name>
    <name evidence="2" type="ORF">AWB72_01111</name>
</gene>
<dbReference type="EMBL" id="FCNV02000001">
    <property type="protein sequence ID" value="SAL17671.1"/>
    <property type="molecule type" value="Genomic_DNA"/>
</dbReference>
<dbReference type="CDD" id="cd03801">
    <property type="entry name" value="GT4_PimA-like"/>
    <property type="match status" value="1"/>
</dbReference>
<dbReference type="EC" id="2.4.1.57" evidence="2"/>
<reference evidence="2 3" key="1">
    <citation type="submission" date="2016-01" db="EMBL/GenBank/DDBJ databases">
        <authorList>
            <person name="Peeters C."/>
        </authorList>
    </citation>
    <scope>NUCLEOTIDE SEQUENCE [LARGE SCALE GENOMIC DNA]</scope>
    <source>
        <strain evidence="2">LMG 29315</strain>
    </source>
</reference>
<keyword evidence="3" id="KW-1185">Reference proteome</keyword>
<dbReference type="InterPro" id="IPR050194">
    <property type="entry name" value="Glycosyltransferase_grp1"/>
</dbReference>
<dbReference type="InterPro" id="IPR001296">
    <property type="entry name" value="Glyco_trans_1"/>
</dbReference>
<keyword evidence="2" id="KW-0808">Transferase</keyword>